<dbReference type="RefSeq" id="WP_243558006.1">
    <property type="nucleotide sequence ID" value="NZ_CP094528.1"/>
</dbReference>
<keyword evidence="3" id="KW-1185">Reference proteome</keyword>
<evidence type="ECO:0000256" key="1">
    <source>
        <dbReference type="SAM" id="MobiDB-lite"/>
    </source>
</evidence>
<accession>A0ABY4C1S7</accession>
<name>A0ABY4C1S7_9MICO</name>
<dbReference type="Proteomes" id="UP000832097">
    <property type="component" value="Chromosome"/>
</dbReference>
<feature type="compositionally biased region" description="Basic and acidic residues" evidence="1">
    <location>
        <begin position="97"/>
        <end position="121"/>
    </location>
</feature>
<dbReference type="EMBL" id="CP094528">
    <property type="protein sequence ID" value="UOE45428.1"/>
    <property type="molecule type" value="Genomic_DNA"/>
</dbReference>
<sequence>MLGFSCDFETFVGDAVANAIDETTAVDSSGVGLSTRELPHRGVVGEGAKVESARPGTPCASDVDAEPSAQPRSGIQRATASRAYRVVTAVATGTTPHRLDGSGHDRSRRRDLARGESVRAW</sequence>
<feature type="compositionally biased region" description="Polar residues" evidence="1">
    <location>
        <begin position="70"/>
        <end position="79"/>
    </location>
</feature>
<gene>
    <name evidence="2" type="ORF">MTO99_06625</name>
</gene>
<organism evidence="2 3">
    <name type="scientific">Agromyces larvae</name>
    <dbReference type="NCBI Taxonomy" id="2929802"/>
    <lineage>
        <taxon>Bacteria</taxon>
        <taxon>Bacillati</taxon>
        <taxon>Actinomycetota</taxon>
        <taxon>Actinomycetes</taxon>
        <taxon>Micrococcales</taxon>
        <taxon>Microbacteriaceae</taxon>
        <taxon>Agromyces</taxon>
    </lineage>
</organism>
<reference evidence="2 3" key="1">
    <citation type="submission" date="2022-03" db="EMBL/GenBank/DDBJ databases">
        <title>Mucilaginibacter sp. isolated from the gut of Protaetia brevitarsis seulensis larvae.</title>
        <authorList>
            <person name="Won M."/>
            <person name="Kim S.-J."/>
            <person name="Kwon S.-W."/>
        </authorList>
    </citation>
    <scope>NUCLEOTIDE SEQUENCE [LARGE SCALE GENOMIC DNA]</scope>
    <source>
        <strain evidence="2 3">CFWR-12</strain>
    </source>
</reference>
<evidence type="ECO:0000313" key="3">
    <source>
        <dbReference type="Proteomes" id="UP000832097"/>
    </source>
</evidence>
<evidence type="ECO:0008006" key="4">
    <source>
        <dbReference type="Google" id="ProtNLM"/>
    </source>
</evidence>
<evidence type="ECO:0000313" key="2">
    <source>
        <dbReference type="EMBL" id="UOE45428.1"/>
    </source>
</evidence>
<protein>
    <recommendedName>
        <fullName evidence="4">ATP-binding protein</fullName>
    </recommendedName>
</protein>
<feature type="region of interest" description="Disordered" evidence="1">
    <location>
        <begin position="26"/>
        <end position="121"/>
    </location>
</feature>
<proteinExistence type="predicted"/>